<evidence type="ECO:0000313" key="3">
    <source>
        <dbReference type="Proteomes" id="UP000595437"/>
    </source>
</evidence>
<dbReference type="Proteomes" id="UP000595437">
    <property type="component" value="Chromosome 3"/>
</dbReference>
<dbReference type="EMBL" id="CP045892">
    <property type="protein sequence ID" value="QQP52918.1"/>
    <property type="molecule type" value="Genomic_DNA"/>
</dbReference>
<sequence length="68" mass="7473">KSSSGGTTPAYSGLSLSPTNTNPIYQYSPSNEFKSSEDEEEEDLDAIAQYLYQHPSIQNAVNMAEKLQ</sequence>
<dbReference type="OrthoDB" id="71307at2759"/>
<keyword evidence="3" id="KW-1185">Reference proteome</keyword>
<gene>
    <name evidence="2" type="ORF">FKW44_005215</name>
</gene>
<organism evidence="2 3">
    <name type="scientific">Caligus rogercresseyi</name>
    <name type="common">Sea louse</name>
    <dbReference type="NCBI Taxonomy" id="217165"/>
    <lineage>
        <taxon>Eukaryota</taxon>
        <taxon>Metazoa</taxon>
        <taxon>Ecdysozoa</taxon>
        <taxon>Arthropoda</taxon>
        <taxon>Crustacea</taxon>
        <taxon>Multicrustacea</taxon>
        <taxon>Hexanauplia</taxon>
        <taxon>Copepoda</taxon>
        <taxon>Siphonostomatoida</taxon>
        <taxon>Caligidae</taxon>
        <taxon>Caligus</taxon>
    </lineage>
</organism>
<name>A0A7T8KBM8_CALRO</name>
<feature type="compositionally biased region" description="Polar residues" evidence="1">
    <location>
        <begin position="1"/>
        <end position="33"/>
    </location>
</feature>
<protein>
    <submittedName>
        <fullName evidence="2">Uncharacterized protein</fullName>
    </submittedName>
</protein>
<accession>A0A7T8KBM8</accession>
<feature type="non-terminal residue" evidence="2">
    <location>
        <position position="1"/>
    </location>
</feature>
<feature type="region of interest" description="Disordered" evidence="1">
    <location>
        <begin position="1"/>
        <end position="42"/>
    </location>
</feature>
<evidence type="ECO:0000313" key="2">
    <source>
        <dbReference type="EMBL" id="QQP52918.1"/>
    </source>
</evidence>
<evidence type="ECO:0000256" key="1">
    <source>
        <dbReference type="SAM" id="MobiDB-lite"/>
    </source>
</evidence>
<dbReference type="AlphaFoldDB" id="A0A7T8KBM8"/>
<reference evidence="3" key="1">
    <citation type="submission" date="2021-01" db="EMBL/GenBank/DDBJ databases">
        <title>Caligus Genome Assembly.</title>
        <authorList>
            <person name="Gallardo-Escarate C."/>
        </authorList>
    </citation>
    <scope>NUCLEOTIDE SEQUENCE [LARGE SCALE GENOMIC DNA]</scope>
</reference>
<proteinExistence type="predicted"/>